<keyword evidence="1" id="KW-1133">Transmembrane helix</keyword>
<evidence type="ECO:0000256" key="1">
    <source>
        <dbReference type="SAM" id="Phobius"/>
    </source>
</evidence>
<keyword evidence="1" id="KW-0472">Membrane</keyword>
<organism evidence="2 3">
    <name type="scientific">Butyrivibrio proteoclasticus</name>
    <dbReference type="NCBI Taxonomy" id="43305"/>
    <lineage>
        <taxon>Bacteria</taxon>
        <taxon>Bacillati</taxon>
        <taxon>Bacillota</taxon>
        <taxon>Clostridia</taxon>
        <taxon>Lachnospirales</taxon>
        <taxon>Lachnospiraceae</taxon>
        <taxon>Butyrivibrio</taxon>
    </lineage>
</organism>
<protein>
    <recommendedName>
        <fullName evidence="4">Extracellular solute-binding protein</fullName>
    </recommendedName>
</protein>
<dbReference type="EMBL" id="FOXO01000008">
    <property type="protein sequence ID" value="SFP78301.1"/>
    <property type="molecule type" value="Genomic_DNA"/>
</dbReference>
<proteinExistence type="predicted"/>
<evidence type="ECO:0000313" key="2">
    <source>
        <dbReference type="EMBL" id="SFP78301.1"/>
    </source>
</evidence>
<evidence type="ECO:0008006" key="4">
    <source>
        <dbReference type="Google" id="ProtNLM"/>
    </source>
</evidence>
<accession>A0A1I5T652</accession>
<keyword evidence="1" id="KW-0812">Transmembrane</keyword>
<dbReference type="Proteomes" id="UP000182624">
    <property type="component" value="Unassembled WGS sequence"/>
</dbReference>
<reference evidence="3" key="1">
    <citation type="submission" date="2016-10" db="EMBL/GenBank/DDBJ databases">
        <authorList>
            <person name="Varghese N."/>
            <person name="Submissions S."/>
        </authorList>
    </citation>
    <scope>NUCLEOTIDE SEQUENCE [LARGE SCALE GENOMIC DNA]</scope>
    <source>
        <strain evidence="3">P18</strain>
    </source>
</reference>
<sequence>MSVHEEIREQQKKLKGQGFKAHLQYFWDYYKIHTIVALAAIIFIVVLVKDITNNKPYAFYALMINSYSSNAEEVLESEFTEYAGIDTTTNSCFIDTSVTYNTEIIDEVTIATSQKIMANLSAAELDTMAADQNTFAYYAHQDIFTDLRTIYDESFLNEYADKLFYVDKGLVDYIASDAYQDFLMNGSYDKDNKYAVMAADIYATGQYPDTPVAEMDNPVPVGIIIDDSSVIKDNNLYQGTTPVVGIIANTTRLDNAKLFIEYLLK</sequence>
<feature type="transmembrane region" description="Helical" evidence="1">
    <location>
        <begin position="29"/>
        <end position="48"/>
    </location>
</feature>
<dbReference type="OrthoDB" id="1925387at2"/>
<name>A0A1I5T652_9FIRM</name>
<gene>
    <name evidence="2" type="ORF">SAMN04487928_10822</name>
</gene>
<dbReference type="AlphaFoldDB" id="A0A1I5T652"/>
<dbReference type="RefSeq" id="WP_074886134.1">
    <property type="nucleotide sequence ID" value="NZ_FOXO01000008.1"/>
</dbReference>
<keyword evidence="3" id="KW-1185">Reference proteome</keyword>
<evidence type="ECO:0000313" key="3">
    <source>
        <dbReference type="Proteomes" id="UP000182624"/>
    </source>
</evidence>